<evidence type="ECO:0000256" key="2">
    <source>
        <dbReference type="ARBA" id="ARBA00023136"/>
    </source>
</evidence>
<dbReference type="InterPro" id="IPR036942">
    <property type="entry name" value="Beta-barrel_TonB_sf"/>
</dbReference>
<dbReference type="STRING" id="485917.Phep_2533"/>
<accession>C6XZP1</accession>
<dbReference type="OrthoDB" id="9804995at2"/>
<dbReference type="eggNOG" id="COG1629">
    <property type="taxonomic scope" value="Bacteria"/>
</dbReference>
<evidence type="ECO:0000313" key="5">
    <source>
        <dbReference type="Proteomes" id="UP000000852"/>
    </source>
</evidence>
<dbReference type="Proteomes" id="UP000000852">
    <property type="component" value="Chromosome"/>
</dbReference>
<dbReference type="GO" id="GO:0009279">
    <property type="term" value="C:cell outer membrane"/>
    <property type="evidence" value="ECO:0007669"/>
    <property type="project" value="UniProtKB-SubCell"/>
</dbReference>
<evidence type="ECO:0000313" key="4">
    <source>
        <dbReference type="EMBL" id="ACU04737.1"/>
    </source>
</evidence>
<proteinExistence type="predicted"/>
<evidence type="ECO:0000256" key="1">
    <source>
        <dbReference type="ARBA" id="ARBA00004442"/>
    </source>
</evidence>
<keyword evidence="5" id="KW-1185">Reference proteome</keyword>
<dbReference type="Gene3D" id="2.60.40.1120">
    <property type="entry name" value="Carboxypeptidase-like, regulatory domain"/>
    <property type="match status" value="1"/>
</dbReference>
<evidence type="ECO:0000256" key="3">
    <source>
        <dbReference type="ARBA" id="ARBA00023237"/>
    </source>
</evidence>
<keyword evidence="3" id="KW-0998">Cell outer membrane</keyword>
<dbReference type="EMBL" id="CP001681">
    <property type="protein sequence ID" value="ACU04737.1"/>
    <property type="molecule type" value="Genomic_DNA"/>
</dbReference>
<comment type="subcellular location">
    <subcellularLocation>
        <location evidence="1">Cell outer membrane</location>
    </subcellularLocation>
</comment>
<sequence length="800" mass="88521">MNIKYLFILIAVFSLQHLRLQAQNKDSLNRSKTQLRQTLKGTLIDKGTKLPLQGATVRLLTNTSVKPVSTDVQGIFRLSDVPLGRQILQISLTGYGQLTLSEILVTSGKEPVFNLEMEAQANNLNEVVVNANSGKKPLNQMALTSGRSFSPEETNRYAGAFFDPARMAQSFAGVVAGGDDNEIIVRGNSPKSLQWRLEGIEIINPNHFGSEGASGGAVSMINTTVLSTSDFYTGGLAAEYSNALSGVFDLKFRKGNTDKREYALNIGVLGAGATFEGPFKKGGNSSYLISYRYSSLSLLEKVGVKVSDEGVPKYQDLSFNLVFPTKAAGTFSLFGIGGLSKLHKDAEREYTKWEERMDGQDMRFGYNAGSAGLKHTYIASSKLYFNNIISVSGNRSTNHIDTLNNDYQPSLTDKNQYTNTALRYAGMLNYSINTSNVIRAGVNASFLSYNLYGLEYNTEIKALKELINQKGSTSSYDAFVQYKAELSSRLTLNTGMHVNYFNLSRSWTAEPRLGLNLELPADQQLSFGAGLYSRLEPLSYYFAKGNEPAVGQPATAQSNKLEPTKSAQAVLGYEKLFGGSLKFKTEVYYQHLYDVPVSSDPSVNFSLLNVSDNSAISSSAYRSLINKGTGKNYGIELSLEKSLSKGYYFIVTSSFFDSKFKALSKQEFNTAFNTRYVGNLLLGKEWKVGRNNLFGLNGKLIYAGGRRYTPVLVEESMRLDEEVIDQNKINTLTADPYMRVDFSASYRINGKKVSHLILMDIQNLLNKENTVGMHYNPSKRIIEAAKWSGIIPTLNYRIEF</sequence>
<dbReference type="AlphaFoldDB" id="C6XZP1"/>
<dbReference type="InterPro" id="IPR008969">
    <property type="entry name" value="CarboxyPept-like_regulatory"/>
</dbReference>
<keyword evidence="4" id="KW-0675">Receptor</keyword>
<dbReference type="Gene3D" id="2.40.170.20">
    <property type="entry name" value="TonB-dependent receptor, beta-barrel domain"/>
    <property type="match status" value="1"/>
</dbReference>
<protein>
    <submittedName>
        <fullName evidence="4">TonB-dependent receptor</fullName>
    </submittedName>
</protein>
<dbReference type="SUPFAM" id="SSF56935">
    <property type="entry name" value="Porins"/>
    <property type="match status" value="1"/>
</dbReference>
<dbReference type="HOGENOM" id="CLU_016599_1_2_10"/>
<gene>
    <name evidence="4" type="ordered locus">Phep_2533</name>
</gene>
<dbReference type="Pfam" id="PF13715">
    <property type="entry name" value="CarbopepD_reg_2"/>
    <property type="match status" value="1"/>
</dbReference>
<keyword evidence="2" id="KW-0472">Membrane</keyword>
<dbReference type="SUPFAM" id="SSF49464">
    <property type="entry name" value="Carboxypeptidase regulatory domain-like"/>
    <property type="match status" value="1"/>
</dbReference>
<organism evidence="4 5">
    <name type="scientific">Pedobacter heparinus (strain ATCC 13125 / DSM 2366 / CIP 104194 / JCM 7457 / NBRC 12017 / NCIMB 9290 / NRRL B-14731 / HIM 762-3)</name>
    <dbReference type="NCBI Taxonomy" id="485917"/>
    <lineage>
        <taxon>Bacteria</taxon>
        <taxon>Pseudomonadati</taxon>
        <taxon>Bacteroidota</taxon>
        <taxon>Sphingobacteriia</taxon>
        <taxon>Sphingobacteriales</taxon>
        <taxon>Sphingobacteriaceae</taxon>
        <taxon>Pedobacter</taxon>
    </lineage>
</organism>
<dbReference type="KEGG" id="phe:Phep_2533"/>
<name>C6XZP1_PEDHD</name>
<dbReference type="RefSeq" id="WP_015808349.1">
    <property type="nucleotide sequence ID" value="NC_013061.1"/>
</dbReference>
<reference evidence="4 5" key="1">
    <citation type="journal article" date="2009" name="Stand. Genomic Sci.">
        <title>Complete genome sequence of Pedobacter heparinus type strain (HIM 762-3).</title>
        <authorList>
            <person name="Han C."/>
            <person name="Spring S."/>
            <person name="Lapidus A."/>
            <person name="Del Rio T.G."/>
            <person name="Tice H."/>
            <person name="Copeland A."/>
            <person name="Cheng J.F."/>
            <person name="Lucas S."/>
            <person name="Chen F."/>
            <person name="Nolan M."/>
            <person name="Bruce D."/>
            <person name="Goodwin L."/>
            <person name="Pitluck S."/>
            <person name="Ivanova N."/>
            <person name="Mavromatis K."/>
            <person name="Mikhailova N."/>
            <person name="Pati A."/>
            <person name="Chen A."/>
            <person name="Palaniappan K."/>
            <person name="Land M."/>
            <person name="Hauser L."/>
            <person name="Chang Y.J."/>
            <person name="Jeffries C.C."/>
            <person name="Saunders E."/>
            <person name="Chertkov O."/>
            <person name="Brettin T."/>
            <person name="Goker M."/>
            <person name="Rohde M."/>
            <person name="Bristow J."/>
            <person name="Eisen J.A."/>
            <person name="Markowitz V."/>
            <person name="Hugenholtz P."/>
            <person name="Kyrpides N.C."/>
            <person name="Klenk H.P."/>
            <person name="Detter J.C."/>
        </authorList>
    </citation>
    <scope>NUCLEOTIDE SEQUENCE [LARGE SCALE GENOMIC DNA]</scope>
    <source>
        <strain evidence="5">ATCC 13125 / DSM 2366 / CIP 104194 / JCM 7457 / NBRC 12017 / NCIMB 9290 / NRRL B-14731 / HIM 762-3</strain>
    </source>
</reference>